<dbReference type="PANTHER" id="PTHR32305">
    <property type="match status" value="1"/>
</dbReference>
<dbReference type="PANTHER" id="PTHR32305:SF15">
    <property type="entry name" value="PROTEIN RHSA-RELATED"/>
    <property type="match status" value="1"/>
</dbReference>
<evidence type="ECO:0000313" key="2">
    <source>
        <dbReference type="EMBL" id="VWC06473.1"/>
    </source>
</evidence>
<dbReference type="InterPro" id="IPR006530">
    <property type="entry name" value="YD"/>
</dbReference>
<gene>
    <name evidence="2" type="ORF">BDI24065_05136</name>
</gene>
<protein>
    <submittedName>
        <fullName evidence="2">Sugar-binding protein</fullName>
    </submittedName>
</protein>
<proteinExistence type="predicted"/>
<dbReference type="AlphaFoldDB" id="A0A6P2PG14"/>
<dbReference type="Gene3D" id="2.180.10.10">
    <property type="entry name" value="RHS repeat-associated core"/>
    <property type="match status" value="1"/>
</dbReference>
<feature type="domain" description="RHS protein conserved region" evidence="1">
    <location>
        <begin position="228"/>
        <end position="260"/>
    </location>
</feature>
<accession>A0A6P2PG14</accession>
<evidence type="ECO:0000313" key="3">
    <source>
        <dbReference type="Proteomes" id="UP000494125"/>
    </source>
</evidence>
<name>A0A6P2PG14_9BURK</name>
<dbReference type="Proteomes" id="UP000494125">
    <property type="component" value="Unassembled WGS sequence"/>
</dbReference>
<keyword evidence="3" id="KW-1185">Reference proteome</keyword>
<organism evidence="2 3">
    <name type="scientific">Burkholderia diffusa</name>
    <dbReference type="NCBI Taxonomy" id="488732"/>
    <lineage>
        <taxon>Bacteria</taxon>
        <taxon>Pseudomonadati</taxon>
        <taxon>Pseudomonadota</taxon>
        <taxon>Betaproteobacteria</taxon>
        <taxon>Burkholderiales</taxon>
        <taxon>Burkholderiaceae</taxon>
        <taxon>Burkholderia</taxon>
        <taxon>Burkholderia cepacia complex</taxon>
    </lineage>
</organism>
<evidence type="ECO:0000259" key="1">
    <source>
        <dbReference type="Pfam" id="PF03527"/>
    </source>
</evidence>
<dbReference type="NCBIfam" id="TIGR01643">
    <property type="entry name" value="YD_repeat_2x"/>
    <property type="match status" value="1"/>
</dbReference>
<dbReference type="InterPro" id="IPR022385">
    <property type="entry name" value="Rhs_assc_core"/>
</dbReference>
<dbReference type="EMBL" id="CABVPN010000029">
    <property type="protein sequence ID" value="VWC06473.1"/>
    <property type="molecule type" value="Genomic_DNA"/>
</dbReference>
<dbReference type="Pfam" id="PF03527">
    <property type="entry name" value="RHS"/>
    <property type="match status" value="1"/>
</dbReference>
<dbReference type="PRINTS" id="PR00394">
    <property type="entry name" value="RHSPROTEIN"/>
</dbReference>
<sequence>MGPRKPVASTVRPGRSESRLGHETFDFGLASNLIDPETQREAECQRMPRIKALDNLLKQYAGTHYQYYARGNLTQRWHNGKEGRFTWDLFDRLTHYEDDRLKVDYTYDALGRRLSKHSQAHYEERREAGPHWNRAERVKRNRELQCGFTLYGWDGDTLAWESKIADEDGFGARTTHYVYEPGSFVPVAQAVREEAIELLDQPEYGDYYRQDEDPLWLPPPPAPAIDRVAWYQCDHLGTPQELTDEHSEIAWSAEYRAWGVAQETIRKASGKALIANPIRFQGQYHDHESGLHYNRHRYYDPATGRFVSKDPIGLAGGVNAFQYAPNPTLWTDPLGLARKCNSCPGKDDRQCDEVHDDYNQAMNSALDFTKITAKRAIPNPAKFGSQRFNGRRAPDEYRGFRVEHDERHGAHINIFNGKGNEKTICFNASGKTVAKIVKRFNR</sequence>
<reference evidence="2 3" key="1">
    <citation type="submission" date="2019-09" db="EMBL/GenBank/DDBJ databases">
        <authorList>
            <person name="Depoorter E."/>
        </authorList>
    </citation>
    <scope>NUCLEOTIDE SEQUENCE [LARGE SCALE GENOMIC DNA]</scope>
    <source>
        <strain evidence="2">LMG 24065</strain>
    </source>
</reference>
<dbReference type="InterPro" id="IPR050708">
    <property type="entry name" value="T6SS_VgrG/RHS"/>
</dbReference>
<dbReference type="NCBIfam" id="TIGR03696">
    <property type="entry name" value="Rhs_assc_core"/>
    <property type="match status" value="1"/>
</dbReference>
<dbReference type="InterPro" id="IPR001826">
    <property type="entry name" value="RHS"/>
</dbReference>